<dbReference type="AlphaFoldDB" id="A0A060BS40"/>
<feature type="non-terminal residue" evidence="2">
    <location>
        <position position="1"/>
    </location>
</feature>
<dbReference type="PANTHER" id="PTHR43308:SF5">
    <property type="entry name" value="S-LAYER PROTEIN _ PEPTIDOGLYCAN ENDO-BETA-N-ACETYLGLUCOSAMINIDASE"/>
    <property type="match status" value="1"/>
</dbReference>
<sequence length="81" mass="8995">PAVFNVFFSSSLSYAGSLTDLKGHWAAASIEQAVEQGYVKGYPDSTFKPDKVVTRAEFVTMVKRGLSSVIRRDRQSSYRCV</sequence>
<dbReference type="EMBL" id="KF116390">
    <property type="protein sequence ID" value="AIA83635.1"/>
    <property type="molecule type" value="Genomic_DNA"/>
</dbReference>
<evidence type="ECO:0000313" key="2">
    <source>
        <dbReference type="EMBL" id="AIA83635.1"/>
    </source>
</evidence>
<dbReference type="InterPro" id="IPR051465">
    <property type="entry name" value="Cell_Envelope_Struct_Comp"/>
</dbReference>
<name>A0A060BS40_9BACL</name>
<dbReference type="InterPro" id="IPR001119">
    <property type="entry name" value="SLH_dom"/>
</dbReference>
<accession>A0A060BS40</accession>
<feature type="domain" description="SLH" evidence="1">
    <location>
        <begin position="13"/>
        <end position="76"/>
    </location>
</feature>
<organism evidence="2">
    <name type="scientific">uncultured Paenibacillus sp</name>
    <dbReference type="NCBI Taxonomy" id="227322"/>
    <lineage>
        <taxon>Bacteria</taxon>
        <taxon>Bacillati</taxon>
        <taxon>Bacillota</taxon>
        <taxon>Bacilli</taxon>
        <taxon>Bacillales</taxon>
        <taxon>Paenibacillaceae</taxon>
        <taxon>Paenibacillus</taxon>
        <taxon>environmental samples</taxon>
    </lineage>
</organism>
<protein>
    <submittedName>
        <fullName evidence="2">CAZy families CBM32|GH55 protein</fullName>
    </submittedName>
</protein>
<reference evidence="2" key="1">
    <citation type="journal article" date="2013" name="Environ. Microbiol.">
        <title>Seasonally variable intestinal metagenomes of the red palm weevil (Rhynchophorus ferrugineus).</title>
        <authorList>
            <person name="Jia S."/>
            <person name="Zhang X."/>
            <person name="Zhang G."/>
            <person name="Yin A."/>
            <person name="Zhang S."/>
            <person name="Li F."/>
            <person name="Wang L."/>
            <person name="Zhao D."/>
            <person name="Yun Q."/>
            <person name="Tala"/>
            <person name="Wang J."/>
            <person name="Sun G."/>
            <person name="Baabdullah M."/>
            <person name="Yu X."/>
            <person name="Hu S."/>
            <person name="Al-Mssallem I.S."/>
            <person name="Yu J."/>
        </authorList>
    </citation>
    <scope>NUCLEOTIDE SEQUENCE</scope>
</reference>
<dbReference type="PANTHER" id="PTHR43308">
    <property type="entry name" value="OUTER MEMBRANE PROTEIN ALPHA-RELATED"/>
    <property type="match status" value="1"/>
</dbReference>
<evidence type="ECO:0000259" key="1">
    <source>
        <dbReference type="PROSITE" id="PS51272"/>
    </source>
</evidence>
<dbReference type="Pfam" id="PF00395">
    <property type="entry name" value="SLH"/>
    <property type="match status" value="1"/>
</dbReference>
<proteinExistence type="predicted"/>
<dbReference type="PROSITE" id="PS51272">
    <property type="entry name" value="SLH"/>
    <property type="match status" value="1"/>
</dbReference>